<dbReference type="eggNOG" id="COG0171">
    <property type="taxonomic scope" value="Bacteria"/>
</dbReference>
<dbReference type="OrthoDB" id="9760188at2"/>
<feature type="active site" description="Nucleophile; for glutaminase activity" evidence="7">
    <location>
        <position position="149"/>
    </location>
</feature>
<gene>
    <name evidence="7 11" type="primary">nadE</name>
    <name evidence="11" type="ORF">Llan_1565</name>
</gene>
<feature type="binding site" evidence="7">
    <location>
        <position position="391"/>
    </location>
    <ligand>
        <name>ATP</name>
        <dbReference type="ChEBI" id="CHEBI:30616"/>
    </ligand>
</feature>
<comment type="caution">
    <text evidence="11">The sequence shown here is derived from an EMBL/GenBank/DDBJ whole genome shotgun (WGS) entry which is preliminary data.</text>
</comment>
<dbReference type="Pfam" id="PF02540">
    <property type="entry name" value="NAD_synthase"/>
    <property type="match status" value="1"/>
</dbReference>
<dbReference type="CDD" id="cd07570">
    <property type="entry name" value="GAT_Gln-NAD-synth"/>
    <property type="match status" value="1"/>
</dbReference>
<name>A0A0W0VMQ3_9GAMM</name>
<organism evidence="11 12">
    <name type="scientific">Legionella lansingensis</name>
    <dbReference type="NCBI Taxonomy" id="45067"/>
    <lineage>
        <taxon>Bacteria</taxon>
        <taxon>Pseudomonadati</taxon>
        <taxon>Pseudomonadota</taxon>
        <taxon>Gammaproteobacteria</taxon>
        <taxon>Legionellales</taxon>
        <taxon>Legionellaceae</taxon>
        <taxon>Legionella</taxon>
    </lineage>
</organism>
<evidence type="ECO:0000313" key="12">
    <source>
        <dbReference type="Proteomes" id="UP000054869"/>
    </source>
</evidence>
<dbReference type="GO" id="GO:0009435">
    <property type="term" value="P:NAD+ biosynthetic process"/>
    <property type="evidence" value="ECO:0007669"/>
    <property type="project" value="UniProtKB-UniRule"/>
</dbReference>
<feature type="binding site" evidence="7">
    <location>
        <position position="367"/>
    </location>
    <ligand>
        <name>deamido-NAD(+)</name>
        <dbReference type="ChEBI" id="CHEBI:58437"/>
        <note>ligand shared between two neighboring subunits</note>
    </ligand>
</feature>
<dbReference type="RefSeq" id="WP_028373824.1">
    <property type="nucleotide sequence ID" value="NZ_CAAAJD010000028.1"/>
</dbReference>
<feature type="active site" description="For glutaminase activity" evidence="7">
    <location>
        <position position="112"/>
    </location>
</feature>
<evidence type="ECO:0000256" key="4">
    <source>
        <dbReference type="ARBA" id="ARBA00022741"/>
    </source>
</evidence>
<feature type="binding site" evidence="7">
    <location>
        <position position="118"/>
    </location>
    <ligand>
        <name>L-glutamine</name>
        <dbReference type="ChEBI" id="CHEBI:58359"/>
    </ligand>
</feature>
<comment type="catalytic activity">
    <reaction evidence="7 8">
        <text>deamido-NAD(+) + L-glutamine + ATP + H2O = L-glutamate + AMP + diphosphate + NAD(+) + H(+)</text>
        <dbReference type="Rhea" id="RHEA:24384"/>
        <dbReference type="ChEBI" id="CHEBI:15377"/>
        <dbReference type="ChEBI" id="CHEBI:15378"/>
        <dbReference type="ChEBI" id="CHEBI:29985"/>
        <dbReference type="ChEBI" id="CHEBI:30616"/>
        <dbReference type="ChEBI" id="CHEBI:33019"/>
        <dbReference type="ChEBI" id="CHEBI:57540"/>
        <dbReference type="ChEBI" id="CHEBI:58359"/>
        <dbReference type="ChEBI" id="CHEBI:58437"/>
        <dbReference type="ChEBI" id="CHEBI:456215"/>
        <dbReference type="EC" id="6.3.5.1"/>
    </reaction>
</comment>
<feature type="binding site" evidence="7">
    <location>
        <position position="396"/>
    </location>
    <ligand>
        <name>deamido-NAD(+)</name>
        <dbReference type="ChEBI" id="CHEBI:58437"/>
        <note>ligand shared between two neighboring subunits</note>
    </ligand>
</feature>
<comment type="similarity">
    <text evidence="9">Belongs to the NAD synthetase family.</text>
</comment>
<comment type="caution">
    <text evidence="7">Lacks conserved residue(s) required for the propagation of feature annotation.</text>
</comment>
<dbReference type="eggNOG" id="COG0388">
    <property type="taxonomic scope" value="Bacteria"/>
</dbReference>
<evidence type="ECO:0000256" key="8">
    <source>
        <dbReference type="PIRNR" id="PIRNR006630"/>
    </source>
</evidence>
<dbReference type="SUPFAM" id="SSF52402">
    <property type="entry name" value="Adenine nucleotide alpha hydrolases-like"/>
    <property type="match status" value="1"/>
</dbReference>
<dbReference type="Gene3D" id="3.40.50.620">
    <property type="entry name" value="HUPs"/>
    <property type="match status" value="1"/>
</dbReference>
<dbReference type="InterPro" id="IPR014729">
    <property type="entry name" value="Rossmann-like_a/b/a_fold"/>
</dbReference>
<dbReference type="HAMAP" id="MF_02090">
    <property type="entry name" value="NadE_glutamine_dep"/>
    <property type="match status" value="1"/>
</dbReference>
<dbReference type="AlphaFoldDB" id="A0A0W0VMQ3"/>
<dbReference type="PATRIC" id="fig|45067.4.peg.1640"/>
<keyword evidence="3 7" id="KW-0436">Ligase</keyword>
<evidence type="ECO:0000256" key="1">
    <source>
        <dbReference type="ARBA" id="ARBA00005188"/>
    </source>
</evidence>
<feature type="binding site" evidence="7">
    <location>
        <position position="506"/>
    </location>
    <ligand>
        <name>deamido-NAD(+)</name>
        <dbReference type="ChEBI" id="CHEBI:58437"/>
        <note>ligand shared between two neighboring subunits</note>
    </ligand>
</feature>
<keyword evidence="4 7" id="KW-0547">Nucleotide-binding</keyword>
<feature type="binding site" evidence="7">
    <location>
        <position position="175"/>
    </location>
    <ligand>
        <name>L-glutamine</name>
        <dbReference type="ChEBI" id="CHEBI:58359"/>
    </ligand>
</feature>
<feature type="domain" description="CN hydrolase" evidence="10">
    <location>
        <begin position="5"/>
        <end position="244"/>
    </location>
</feature>
<evidence type="ECO:0000259" key="10">
    <source>
        <dbReference type="PROSITE" id="PS50263"/>
    </source>
</evidence>
<dbReference type="CDD" id="cd00553">
    <property type="entry name" value="NAD_synthase"/>
    <property type="match status" value="1"/>
</dbReference>
<dbReference type="NCBIfam" id="NF010588">
    <property type="entry name" value="PRK13981.1"/>
    <property type="match status" value="1"/>
</dbReference>
<dbReference type="InterPro" id="IPR022310">
    <property type="entry name" value="NAD/GMP_synthase"/>
</dbReference>
<keyword evidence="5 7" id="KW-0067">ATP-binding</keyword>
<dbReference type="EMBL" id="LNYI01000032">
    <property type="protein sequence ID" value="KTD21402.1"/>
    <property type="molecule type" value="Genomic_DNA"/>
</dbReference>
<dbReference type="InterPro" id="IPR003010">
    <property type="entry name" value="C-N_Hydrolase"/>
</dbReference>
<dbReference type="InterPro" id="IPR014445">
    <property type="entry name" value="Gln-dep_NAD_synthase"/>
</dbReference>
<accession>A0A0W0VMQ3</accession>
<dbReference type="GO" id="GO:0004359">
    <property type="term" value="F:glutaminase activity"/>
    <property type="evidence" value="ECO:0007669"/>
    <property type="project" value="InterPro"/>
</dbReference>
<keyword evidence="12" id="KW-1185">Reference proteome</keyword>
<dbReference type="PROSITE" id="PS50263">
    <property type="entry name" value="CN_HYDROLASE"/>
    <property type="match status" value="1"/>
</dbReference>
<dbReference type="FunFam" id="3.40.50.620:FF:000106">
    <property type="entry name" value="Glutamine-dependent NAD(+) synthetase"/>
    <property type="match status" value="1"/>
</dbReference>
<dbReference type="PANTHER" id="PTHR23090">
    <property type="entry name" value="NH 3 /GLUTAMINE-DEPENDENT NAD + SYNTHETASE"/>
    <property type="match status" value="1"/>
</dbReference>
<evidence type="ECO:0000256" key="5">
    <source>
        <dbReference type="ARBA" id="ARBA00022840"/>
    </source>
</evidence>
<evidence type="ECO:0000256" key="7">
    <source>
        <dbReference type="HAMAP-Rule" id="MF_02090"/>
    </source>
</evidence>
<dbReference type="STRING" id="45067.Llan_1565"/>
<evidence type="ECO:0000256" key="2">
    <source>
        <dbReference type="ARBA" id="ARBA00007145"/>
    </source>
</evidence>
<evidence type="ECO:0000313" key="11">
    <source>
        <dbReference type="EMBL" id="KTD21402.1"/>
    </source>
</evidence>
<dbReference type="GO" id="GO:0005737">
    <property type="term" value="C:cytoplasm"/>
    <property type="evidence" value="ECO:0007669"/>
    <property type="project" value="InterPro"/>
</dbReference>
<dbReference type="Proteomes" id="UP000054869">
    <property type="component" value="Unassembled WGS sequence"/>
</dbReference>
<dbReference type="GO" id="GO:0005524">
    <property type="term" value="F:ATP binding"/>
    <property type="evidence" value="ECO:0007669"/>
    <property type="project" value="UniProtKB-UniRule"/>
</dbReference>
<dbReference type="SUPFAM" id="SSF56317">
    <property type="entry name" value="Carbon-nitrogen hydrolase"/>
    <property type="match status" value="1"/>
</dbReference>
<dbReference type="GO" id="GO:0008795">
    <property type="term" value="F:NAD+ synthase activity"/>
    <property type="evidence" value="ECO:0007669"/>
    <property type="project" value="UniProtKB-UniRule"/>
</dbReference>
<evidence type="ECO:0000256" key="3">
    <source>
        <dbReference type="ARBA" id="ARBA00022598"/>
    </source>
</evidence>
<protein>
    <recommendedName>
        <fullName evidence="7 8">Glutamine-dependent NAD(+) synthetase</fullName>
        <ecNumber evidence="7 8">6.3.5.1</ecNumber>
    </recommendedName>
    <alternativeName>
        <fullName evidence="7 8">NAD(+) synthase [glutamine-hydrolyzing]</fullName>
    </alternativeName>
</protein>
<evidence type="ECO:0000256" key="6">
    <source>
        <dbReference type="ARBA" id="ARBA00023027"/>
    </source>
</evidence>
<keyword evidence="6 7" id="KW-0520">NAD</keyword>
<dbReference type="Gene3D" id="3.60.110.10">
    <property type="entry name" value="Carbon-nitrogen hydrolase"/>
    <property type="match status" value="1"/>
</dbReference>
<dbReference type="PANTHER" id="PTHR23090:SF9">
    <property type="entry name" value="GLUTAMINE-DEPENDENT NAD(+) SYNTHETASE"/>
    <property type="match status" value="1"/>
</dbReference>
<dbReference type="PIRSF" id="PIRSF006630">
    <property type="entry name" value="NADS_GAT"/>
    <property type="match status" value="1"/>
</dbReference>
<dbReference type="Pfam" id="PF00795">
    <property type="entry name" value="CN_hydrolase"/>
    <property type="match status" value="1"/>
</dbReference>
<comment type="function">
    <text evidence="7">Catalyzes the ATP-dependent amidation of deamido-NAD to form NAD. Uses L-glutamine as a nitrogen source.</text>
</comment>
<dbReference type="EC" id="6.3.5.1" evidence="7 8"/>
<comment type="pathway">
    <text evidence="1 7 8">Cofactor biosynthesis; NAD(+) biosynthesis; NAD(+) from deamido-NAD(+) (L-Gln route): step 1/1.</text>
</comment>
<feature type="active site" description="Proton acceptor; for glutaminase activity" evidence="7">
    <location>
        <position position="44"/>
    </location>
</feature>
<dbReference type="NCBIfam" id="TIGR00552">
    <property type="entry name" value="nadE"/>
    <property type="match status" value="1"/>
</dbReference>
<dbReference type="InterPro" id="IPR003694">
    <property type="entry name" value="NAD_synthase"/>
</dbReference>
<evidence type="ECO:0000256" key="9">
    <source>
        <dbReference type="RuleBase" id="RU003811"/>
    </source>
</evidence>
<reference evidence="11 12" key="1">
    <citation type="submission" date="2015-11" db="EMBL/GenBank/DDBJ databases">
        <title>Genomic analysis of 38 Legionella species identifies large and diverse effector repertoires.</title>
        <authorList>
            <person name="Burstein D."/>
            <person name="Amaro F."/>
            <person name="Zusman T."/>
            <person name="Lifshitz Z."/>
            <person name="Cohen O."/>
            <person name="Gilbert J.A."/>
            <person name="Pupko T."/>
            <person name="Shuman H.A."/>
            <person name="Segal G."/>
        </authorList>
    </citation>
    <scope>NUCLEOTIDE SEQUENCE [LARGE SCALE GENOMIC DNA]</scope>
    <source>
        <strain evidence="11 12">ATCC 49751</strain>
    </source>
</reference>
<comment type="similarity">
    <text evidence="2 7 8">In the C-terminal section; belongs to the NAD synthetase family.</text>
</comment>
<dbReference type="GO" id="GO:0003952">
    <property type="term" value="F:NAD+ synthase (glutamine-hydrolyzing) activity"/>
    <property type="evidence" value="ECO:0007669"/>
    <property type="project" value="UniProtKB-UniRule"/>
</dbReference>
<dbReference type="UniPathway" id="UPA00253">
    <property type="reaction ID" value="UER00334"/>
</dbReference>
<sequence length="535" mass="59123">MSQVLQILMAQINPLVGAIGANTEKIANIIKLHQDQHDVIVFPELAISGYPPEDLLLRQDFHKQVEQALQVIQEITKECHVIVGHPCLEDDRVCFNAASIFYNGTRVAHYHKQHLPNYGVFDEERYFHHGEAKPCILPIKGYQFGVCICEDIWFKGPVEQLLEAKVDGFFCLNASPFDYKKQGLRENLLKKYAKKGVSIFYVNQVGGQDELVFDGHSMAFNAQGVLCARAPLFQEALQTITFNQQTITGEIVSLPAEDKLIYDALVCGTRDYVQKNGFPGVLLGLSGGVDSALTLAIAVDALGASRVHAVMMPSRFTASISVEDAQKQLQTLGVANSILSIEPTFKSFLETLAPSFVGYKADTTEENIQARIRGILLMALSNKTGKMVLTTSNKSETAVGYATLYGDMAGGLAVLKDILKTQVYALARYRNSIAPIIPERVFTRAPSAELAENQTDQDTLPDYAILDAIIKAYMENNVAAQEIIASGYAPEVVYKVIRLIKQNEYKRRQGPPGIKVSPRAFGRDWRMPITSGFVP</sequence>
<dbReference type="InterPro" id="IPR036526">
    <property type="entry name" value="C-N_Hydrolase_sf"/>
</dbReference>
<feature type="binding site" evidence="7">
    <location>
        <begin position="284"/>
        <end position="291"/>
    </location>
    <ligand>
        <name>ATP</name>
        <dbReference type="ChEBI" id="CHEBI:30616"/>
    </ligand>
</feature>
<feature type="binding site" evidence="7">
    <location>
        <position position="181"/>
    </location>
    <ligand>
        <name>L-glutamine</name>
        <dbReference type="ChEBI" id="CHEBI:58359"/>
    </ligand>
</feature>
<proteinExistence type="inferred from homology"/>